<dbReference type="AlphaFoldDB" id="A0AAD5RRN3"/>
<organism evidence="3 4">
    <name type="scientific">Zalerion maritima</name>
    <dbReference type="NCBI Taxonomy" id="339359"/>
    <lineage>
        <taxon>Eukaryota</taxon>
        <taxon>Fungi</taxon>
        <taxon>Dikarya</taxon>
        <taxon>Ascomycota</taxon>
        <taxon>Pezizomycotina</taxon>
        <taxon>Sordariomycetes</taxon>
        <taxon>Lulworthiomycetidae</taxon>
        <taxon>Lulworthiales</taxon>
        <taxon>Lulworthiaceae</taxon>
        <taxon>Zalerion</taxon>
    </lineage>
</organism>
<feature type="compositionally biased region" description="Low complexity" evidence="1">
    <location>
        <begin position="255"/>
        <end position="268"/>
    </location>
</feature>
<keyword evidence="2" id="KW-0732">Signal</keyword>
<evidence type="ECO:0000256" key="2">
    <source>
        <dbReference type="SAM" id="SignalP"/>
    </source>
</evidence>
<comment type="caution">
    <text evidence="3">The sequence shown here is derived from an EMBL/GenBank/DDBJ whole genome shotgun (WGS) entry which is preliminary data.</text>
</comment>
<name>A0AAD5RRN3_9PEZI</name>
<evidence type="ECO:0000313" key="4">
    <source>
        <dbReference type="Proteomes" id="UP001201980"/>
    </source>
</evidence>
<gene>
    <name evidence="3" type="ORF">MKZ38_000825</name>
</gene>
<dbReference type="Proteomes" id="UP001201980">
    <property type="component" value="Unassembled WGS sequence"/>
</dbReference>
<evidence type="ECO:0000256" key="1">
    <source>
        <dbReference type="SAM" id="MobiDB-lite"/>
    </source>
</evidence>
<keyword evidence="4" id="KW-1185">Reference proteome</keyword>
<protein>
    <submittedName>
        <fullName evidence="3">Uncharacterized protein</fullName>
    </submittedName>
</protein>
<reference evidence="3" key="1">
    <citation type="submission" date="2022-07" db="EMBL/GenBank/DDBJ databases">
        <title>Draft genome sequence of Zalerion maritima ATCC 34329, a (micro)plastics degrading marine fungus.</title>
        <authorList>
            <person name="Paco A."/>
            <person name="Goncalves M.F.M."/>
            <person name="Rocha-Santos T.A.P."/>
            <person name="Alves A."/>
        </authorList>
    </citation>
    <scope>NUCLEOTIDE SEQUENCE</scope>
    <source>
        <strain evidence="3">ATCC 34329</strain>
    </source>
</reference>
<dbReference type="EMBL" id="JAKWBI020000119">
    <property type="protein sequence ID" value="KAJ2902223.1"/>
    <property type="molecule type" value="Genomic_DNA"/>
</dbReference>
<proteinExistence type="predicted"/>
<feature type="chain" id="PRO_5041947043" evidence="2">
    <location>
        <begin position="23"/>
        <end position="268"/>
    </location>
</feature>
<feature type="signal peptide" evidence="2">
    <location>
        <begin position="1"/>
        <end position="22"/>
    </location>
</feature>
<sequence>MLSTSSLATWATALLFLSTSSAQTPPKDIDTIGIKWRADRNLNKVLMQAWTLNETNLLGQSCADIVKEAYHSIPKQGSENVIQDGNFADNHLIVIGGKMPTGLDPSGHNVKLGEKPLVYALGPMKSEYGENHYQLKETKGSVWRLGANYSEVVFYLDFKKPHGGVEFMKPDTMECVEVPSTLSVEEPNGGHTTSSDQGNSLPQLPDKVQLMIVPIILGMITWLVKDGKIIKDRLAQLVKLIGRQKKGPDGKDQQDPNQNPKNQAGKKD</sequence>
<feature type="region of interest" description="Disordered" evidence="1">
    <location>
        <begin position="244"/>
        <end position="268"/>
    </location>
</feature>
<evidence type="ECO:0000313" key="3">
    <source>
        <dbReference type="EMBL" id="KAJ2902223.1"/>
    </source>
</evidence>
<feature type="compositionally biased region" description="Polar residues" evidence="1">
    <location>
        <begin position="190"/>
        <end position="202"/>
    </location>
</feature>
<feature type="region of interest" description="Disordered" evidence="1">
    <location>
        <begin position="183"/>
        <end position="202"/>
    </location>
</feature>
<accession>A0AAD5RRN3</accession>